<accession>A0A918X1H7</accession>
<reference evidence="13" key="2">
    <citation type="submission" date="2020-09" db="EMBL/GenBank/DDBJ databases">
        <authorList>
            <person name="Sun Q."/>
            <person name="Ohkuma M."/>
        </authorList>
    </citation>
    <scope>NUCLEOTIDE SEQUENCE</scope>
    <source>
        <strain evidence="13">JCM 4637</strain>
    </source>
</reference>
<dbReference type="GO" id="GO:0051537">
    <property type="term" value="F:2 iron, 2 sulfur cluster binding"/>
    <property type="evidence" value="ECO:0007669"/>
    <property type="project" value="UniProtKB-KW"/>
</dbReference>
<feature type="compositionally biased region" description="Low complexity" evidence="10">
    <location>
        <begin position="55"/>
        <end position="64"/>
    </location>
</feature>
<dbReference type="GO" id="GO:0016705">
    <property type="term" value="F:oxidoreductase activity, acting on paired donors, with incorporation or reduction of molecular oxygen"/>
    <property type="evidence" value="ECO:0007669"/>
    <property type="project" value="UniProtKB-ARBA"/>
</dbReference>
<sequence length="153" mass="14969">MHAPTTRRTVLAAAATTAAVLAAAGCSKYGEGDGGANEPPPAKAPVTPPASGGQPAAKPAPLAATADIPVGGGKIFKDEKVVVTQPESGSFKAFSAVCTHQGCTVADVTGGTINCPCHGSKYRVADASVAGGPAPSPLPPRAITVENGSIRLS</sequence>
<dbReference type="InterPro" id="IPR036922">
    <property type="entry name" value="Rieske_2Fe-2S_sf"/>
</dbReference>
<evidence type="ECO:0000256" key="2">
    <source>
        <dbReference type="ARBA" id="ARBA00015816"/>
    </source>
</evidence>
<evidence type="ECO:0000256" key="1">
    <source>
        <dbReference type="ARBA" id="ARBA00002494"/>
    </source>
</evidence>
<dbReference type="Gene3D" id="2.102.10.10">
    <property type="entry name" value="Rieske [2Fe-2S] iron-sulphur domain"/>
    <property type="match status" value="1"/>
</dbReference>
<comment type="function">
    <text evidence="1">Iron-sulfur subunit of the cytochrome bc1 complex, an essential component of the respiratory electron transport chain required for ATP synthesis. The bc1 complex catalyzes the oxidation of menaquinol and the reduction of cytochrome c in the respiratory chain. The bc1 complex operates through a Q-cycle mechanism that couples electron transfer to generation of the proton gradient that drives ATP synthesis.</text>
</comment>
<evidence type="ECO:0000256" key="8">
    <source>
        <dbReference type="ARBA" id="ARBA00029586"/>
    </source>
</evidence>
<evidence type="ECO:0000313" key="13">
    <source>
        <dbReference type="EMBL" id="GHD01872.1"/>
    </source>
</evidence>
<dbReference type="InterPro" id="IPR006311">
    <property type="entry name" value="TAT_signal"/>
</dbReference>
<dbReference type="InterPro" id="IPR017941">
    <property type="entry name" value="Rieske_2Fe-2S"/>
</dbReference>
<dbReference type="Proteomes" id="UP000638353">
    <property type="component" value="Unassembled WGS sequence"/>
</dbReference>
<keyword evidence="7" id="KW-1015">Disulfide bond</keyword>
<evidence type="ECO:0000256" key="5">
    <source>
        <dbReference type="ARBA" id="ARBA00023004"/>
    </source>
</evidence>
<evidence type="ECO:0000259" key="12">
    <source>
        <dbReference type="PROSITE" id="PS51296"/>
    </source>
</evidence>
<name>A0A918X1H7_9ACTN</name>
<evidence type="ECO:0000256" key="4">
    <source>
        <dbReference type="ARBA" id="ARBA00022723"/>
    </source>
</evidence>
<dbReference type="FunFam" id="2.102.10.10:FF:000016">
    <property type="entry name" value="Nitrite reductase/ring-hydroxylating ferredoxin subunit"/>
    <property type="match status" value="1"/>
</dbReference>
<keyword evidence="3" id="KW-0001">2Fe-2S</keyword>
<dbReference type="RefSeq" id="WP_189827205.1">
    <property type="nucleotide sequence ID" value="NZ_BMVC01000009.1"/>
</dbReference>
<dbReference type="SUPFAM" id="SSF50022">
    <property type="entry name" value="ISP domain"/>
    <property type="match status" value="1"/>
</dbReference>
<evidence type="ECO:0000256" key="3">
    <source>
        <dbReference type="ARBA" id="ARBA00022714"/>
    </source>
</evidence>
<feature type="compositionally biased region" description="Pro residues" evidence="10">
    <location>
        <begin position="38"/>
        <end position="48"/>
    </location>
</feature>
<dbReference type="Pfam" id="PF00355">
    <property type="entry name" value="Rieske"/>
    <property type="match status" value="1"/>
</dbReference>
<evidence type="ECO:0000256" key="6">
    <source>
        <dbReference type="ARBA" id="ARBA00023014"/>
    </source>
</evidence>
<dbReference type="PROSITE" id="PS51257">
    <property type="entry name" value="PROKAR_LIPOPROTEIN"/>
    <property type="match status" value="1"/>
</dbReference>
<dbReference type="InterPro" id="IPR014349">
    <property type="entry name" value="Rieske_Fe-S_prot"/>
</dbReference>
<dbReference type="GO" id="GO:0046872">
    <property type="term" value="F:metal ion binding"/>
    <property type="evidence" value="ECO:0007669"/>
    <property type="project" value="UniProtKB-KW"/>
</dbReference>
<keyword evidence="6" id="KW-0411">Iron-sulfur</keyword>
<gene>
    <name evidence="13" type="ORF">GCM10010334_48020</name>
</gene>
<comment type="caution">
    <text evidence="13">The sequence shown here is derived from an EMBL/GenBank/DDBJ whole genome shotgun (WGS) entry which is preliminary data.</text>
</comment>
<dbReference type="EMBL" id="BMVC01000009">
    <property type="protein sequence ID" value="GHD01872.1"/>
    <property type="molecule type" value="Genomic_DNA"/>
</dbReference>
<feature type="domain" description="Rieske" evidence="12">
    <location>
        <begin position="60"/>
        <end position="152"/>
    </location>
</feature>
<feature type="signal peptide" evidence="11">
    <location>
        <begin position="1"/>
        <end position="22"/>
    </location>
</feature>
<dbReference type="InterPro" id="IPR005805">
    <property type="entry name" value="Rieske_Fe-S_prot_C"/>
</dbReference>
<keyword evidence="4" id="KW-0479">Metal-binding</keyword>
<dbReference type="CDD" id="cd03467">
    <property type="entry name" value="Rieske"/>
    <property type="match status" value="1"/>
</dbReference>
<feature type="region of interest" description="Disordered" evidence="10">
    <location>
        <begin position="30"/>
        <end position="64"/>
    </location>
</feature>
<proteinExistence type="predicted"/>
<evidence type="ECO:0000313" key="14">
    <source>
        <dbReference type="Proteomes" id="UP000638353"/>
    </source>
</evidence>
<dbReference type="AlphaFoldDB" id="A0A918X1H7"/>
<dbReference type="PROSITE" id="PS51296">
    <property type="entry name" value="RIESKE"/>
    <property type="match status" value="1"/>
</dbReference>
<dbReference type="GO" id="GO:0016020">
    <property type="term" value="C:membrane"/>
    <property type="evidence" value="ECO:0007669"/>
    <property type="project" value="InterPro"/>
</dbReference>
<dbReference type="PRINTS" id="PR00162">
    <property type="entry name" value="RIESKE"/>
</dbReference>
<evidence type="ECO:0000256" key="9">
    <source>
        <dbReference type="ARBA" id="ARBA00034078"/>
    </source>
</evidence>
<protein>
    <recommendedName>
        <fullName evidence="2">Cytochrome bc1 complex Rieske iron-sulfur subunit</fullName>
    </recommendedName>
    <alternativeName>
        <fullName evidence="8">Cytochrome bc1 reductase complex subunit QcrA</fullName>
    </alternativeName>
</protein>
<evidence type="ECO:0000256" key="10">
    <source>
        <dbReference type="SAM" id="MobiDB-lite"/>
    </source>
</evidence>
<evidence type="ECO:0000256" key="7">
    <source>
        <dbReference type="ARBA" id="ARBA00023157"/>
    </source>
</evidence>
<evidence type="ECO:0000256" key="11">
    <source>
        <dbReference type="SAM" id="SignalP"/>
    </source>
</evidence>
<keyword evidence="5" id="KW-0408">Iron</keyword>
<keyword evidence="11" id="KW-0732">Signal</keyword>
<dbReference type="PROSITE" id="PS51318">
    <property type="entry name" value="TAT"/>
    <property type="match status" value="1"/>
</dbReference>
<feature type="chain" id="PRO_5039466265" description="Cytochrome bc1 complex Rieske iron-sulfur subunit" evidence="11">
    <location>
        <begin position="23"/>
        <end position="153"/>
    </location>
</feature>
<dbReference type="PANTHER" id="PTHR10134">
    <property type="entry name" value="CYTOCHROME B-C1 COMPLEX SUBUNIT RIESKE, MITOCHONDRIAL"/>
    <property type="match status" value="1"/>
</dbReference>
<dbReference type="GO" id="GO:0004497">
    <property type="term" value="F:monooxygenase activity"/>
    <property type="evidence" value="ECO:0007669"/>
    <property type="project" value="UniProtKB-ARBA"/>
</dbReference>
<comment type="cofactor">
    <cofactor evidence="9">
        <name>[2Fe-2S] cluster</name>
        <dbReference type="ChEBI" id="CHEBI:190135"/>
    </cofactor>
</comment>
<organism evidence="13 14">
    <name type="scientific">Streptomyces finlayi</name>
    <dbReference type="NCBI Taxonomy" id="67296"/>
    <lineage>
        <taxon>Bacteria</taxon>
        <taxon>Bacillati</taxon>
        <taxon>Actinomycetota</taxon>
        <taxon>Actinomycetes</taxon>
        <taxon>Kitasatosporales</taxon>
        <taxon>Streptomycetaceae</taxon>
        <taxon>Streptomyces</taxon>
    </lineage>
</organism>
<reference evidence="13" key="1">
    <citation type="journal article" date="2014" name="Int. J. Syst. Evol. Microbiol.">
        <title>Complete genome sequence of Corynebacterium casei LMG S-19264T (=DSM 44701T), isolated from a smear-ripened cheese.</title>
        <authorList>
            <consortium name="US DOE Joint Genome Institute (JGI-PGF)"/>
            <person name="Walter F."/>
            <person name="Albersmeier A."/>
            <person name="Kalinowski J."/>
            <person name="Ruckert C."/>
        </authorList>
    </citation>
    <scope>NUCLEOTIDE SEQUENCE</scope>
    <source>
        <strain evidence="13">JCM 4637</strain>
    </source>
</reference>